<gene>
    <name evidence="3" type="ORF">CSO01_34670</name>
</gene>
<dbReference type="AlphaFoldDB" id="A0A512PHZ0"/>
<dbReference type="Pfam" id="PF00561">
    <property type="entry name" value="Abhydrolase_1"/>
    <property type="match status" value="1"/>
</dbReference>
<name>A0A512PHZ0_9CELL</name>
<dbReference type="SUPFAM" id="SSF53474">
    <property type="entry name" value="alpha/beta-Hydrolases"/>
    <property type="match status" value="1"/>
</dbReference>
<keyword evidence="1 3" id="KW-0378">Hydrolase</keyword>
<dbReference type="Proteomes" id="UP000321798">
    <property type="component" value="Unassembled WGS sequence"/>
</dbReference>
<dbReference type="GO" id="GO:0016787">
    <property type="term" value="F:hydrolase activity"/>
    <property type="evidence" value="ECO:0007669"/>
    <property type="project" value="UniProtKB-KW"/>
</dbReference>
<dbReference type="InterPro" id="IPR029058">
    <property type="entry name" value="AB_hydrolase_fold"/>
</dbReference>
<comment type="caution">
    <text evidence="3">The sequence shown here is derived from an EMBL/GenBank/DDBJ whole genome shotgun (WGS) entry which is preliminary data.</text>
</comment>
<dbReference type="OrthoDB" id="2987348at2"/>
<sequence length="316" mass="33954">MTTVDSSTLLLDGPWQHRFVPANGARFHVAVAGPDERDTPLVVLLHGVPQFWWAWRRQIPELAAAGYRVAAMDVRGTGSSDKPPQGYDCPTLAADVAGVIRSLGAERAVVVGAGTGGDIAWTLTGTHPQVLHAIGVLAAPHPVDQRAVGARAVRVRALPRLAFAQLPSFPERAMTDGSLVTHMLTEWGGAPGWLDAQSAETYRRAARVPFAAHSQLEQLRWLARSSVRPDGRRHLASLRSAAPLPVLQVHGGRDGLRPATHAALSAHTRAWVGPRYRFELVPQAGHFLADEAPGQITGLLLEWLATLDLLPARVTG</sequence>
<evidence type="ECO:0000313" key="4">
    <source>
        <dbReference type="Proteomes" id="UP000321798"/>
    </source>
</evidence>
<proteinExistence type="predicted"/>
<organism evidence="3 4">
    <name type="scientific">Cellulomonas soli</name>
    <dbReference type="NCBI Taxonomy" id="931535"/>
    <lineage>
        <taxon>Bacteria</taxon>
        <taxon>Bacillati</taxon>
        <taxon>Actinomycetota</taxon>
        <taxon>Actinomycetes</taxon>
        <taxon>Micrococcales</taxon>
        <taxon>Cellulomonadaceae</taxon>
        <taxon>Cellulomonas</taxon>
    </lineage>
</organism>
<dbReference type="InterPro" id="IPR000073">
    <property type="entry name" value="AB_hydrolase_1"/>
</dbReference>
<evidence type="ECO:0000259" key="2">
    <source>
        <dbReference type="Pfam" id="PF00561"/>
    </source>
</evidence>
<evidence type="ECO:0000313" key="3">
    <source>
        <dbReference type="EMBL" id="GEP70752.1"/>
    </source>
</evidence>
<dbReference type="EMBL" id="BKAL01000015">
    <property type="protein sequence ID" value="GEP70752.1"/>
    <property type="molecule type" value="Genomic_DNA"/>
</dbReference>
<keyword evidence="4" id="KW-1185">Reference proteome</keyword>
<reference evidence="3 4" key="1">
    <citation type="submission" date="2019-07" db="EMBL/GenBank/DDBJ databases">
        <title>Whole genome shotgun sequence of Cellulomonas soli NBRC 109434.</title>
        <authorList>
            <person name="Hosoyama A."/>
            <person name="Uohara A."/>
            <person name="Ohji S."/>
            <person name="Ichikawa N."/>
        </authorList>
    </citation>
    <scope>NUCLEOTIDE SEQUENCE [LARGE SCALE GENOMIC DNA]</scope>
    <source>
        <strain evidence="3 4">NBRC 109434</strain>
    </source>
</reference>
<dbReference type="InterPro" id="IPR000639">
    <property type="entry name" value="Epox_hydrolase-like"/>
</dbReference>
<dbReference type="PRINTS" id="PR00412">
    <property type="entry name" value="EPOXHYDRLASE"/>
</dbReference>
<dbReference type="PANTHER" id="PTHR43329">
    <property type="entry name" value="EPOXIDE HYDROLASE"/>
    <property type="match status" value="1"/>
</dbReference>
<accession>A0A512PHZ0</accession>
<dbReference type="RefSeq" id="WP_146954520.1">
    <property type="nucleotide sequence ID" value="NZ_BAABBJ010000012.1"/>
</dbReference>
<evidence type="ECO:0000256" key="1">
    <source>
        <dbReference type="ARBA" id="ARBA00022801"/>
    </source>
</evidence>
<protein>
    <submittedName>
        <fullName evidence="3">Alpha/beta hydrolase</fullName>
    </submittedName>
</protein>
<dbReference type="Gene3D" id="3.40.50.1820">
    <property type="entry name" value="alpha/beta hydrolase"/>
    <property type="match status" value="1"/>
</dbReference>
<feature type="domain" description="AB hydrolase-1" evidence="2">
    <location>
        <begin position="40"/>
        <end position="293"/>
    </location>
</feature>